<dbReference type="RefSeq" id="WP_316435715.1">
    <property type="nucleotide sequence ID" value="NZ_CP053587.1"/>
</dbReference>
<dbReference type="InterPro" id="IPR055270">
    <property type="entry name" value="Glyco_tran_10_C"/>
</dbReference>
<organism evidence="2">
    <name type="scientific">Leptolyngbya sp. NK1-12</name>
    <dbReference type="NCBI Taxonomy" id="2547451"/>
    <lineage>
        <taxon>Bacteria</taxon>
        <taxon>Bacillati</taxon>
        <taxon>Cyanobacteriota</taxon>
        <taxon>Cyanophyceae</taxon>
        <taxon>Leptolyngbyales</taxon>
        <taxon>Leptolyngbyaceae</taxon>
        <taxon>Leptolyngbya group</taxon>
        <taxon>Leptolyngbya</taxon>
    </lineage>
</organism>
<dbReference type="Gene3D" id="3.40.50.11660">
    <property type="entry name" value="Glycosyl transferase family 10, C-terminal domain"/>
    <property type="match status" value="1"/>
</dbReference>
<protein>
    <recommendedName>
        <fullName evidence="1">Fucosyltransferase C-terminal domain-containing protein</fullName>
    </recommendedName>
</protein>
<dbReference type="SUPFAM" id="SSF53756">
    <property type="entry name" value="UDP-Glycosyltransferase/glycogen phosphorylase"/>
    <property type="match status" value="1"/>
</dbReference>
<dbReference type="EMBL" id="CP053587">
    <property type="protein sequence ID" value="WNZ27433.1"/>
    <property type="molecule type" value="Genomic_DNA"/>
</dbReference>
<accession>A0AA96WL18</accession>
<sequence length="343" mass="40231">MAKLTLYLFGKHSKRTPFAYQSYRSIFEKRFDYSTDPFKADVILTGFIKDFNDDKELIHQIKSKNPSSKLVVISEEPVWDTIWTPNFTRRIVEITCFDKSYTVHQINHYNSNVFEFSSYPYYLTTHNRFFTRYCSILKVASKYSEQDILTVWNSAPYKISFIAEKRLSDNYAKSYPEQNTWGLSKFRTDLALNFTGQNNLVEGKGWHSKQPRQDLPDWHLDKLVKLNKASTFISAIENTYYKTYVTEKLFDAYACLGIPVYVGGAEHGIRKIIKHKSWIDLYGLNPKEAFDMIDSFVPNSEFVQAYIQELQDLAIHFSDSFAYISEREQFSERFSQLLHCLEG</sequence>
<dbReference type="InterPro" id="IPR038577">
    <property type="entry name" value="GT10-like_C_sf"/>
</dbReference>
<proteinExistence type="predicted"/>
<gene>
    <name evidence="2" type="ORF">HJG54_31625</name>
</gene>
<dbReference type="Pfam" id="PF00852">
    <property type="entry name" value="Glyco_transf_10"/>
    <property type="match status" value="1"/>
</dbReference>
<evidence type="ECO:0000313" key="2">
    <source>
        <dbReference type="EMBL" id="WNZ27433.1"/>
    </source>
</evidence>
<evidence type="ECO:0000259" key="1">
    <source>
        <dbReference type="Pfam" id="PF00852"/>
    </source>
</evidence>
<feature type="domain" description="Fucosyltransferase C-terminal" evidence="1">
    <location>
        <begin position="221"/>
        <end position="314"/>
    </location>
</feature>
<name>A0AA96WL18_9CYAN</name>
<dbReference type="AlphaFoldDB" id="A0AA96WL18"/>
<reference evidence="2" key="1">
    <citation type="submission" date="2020-05" db="EMBL/GenBank/DDBJ databases">
        <authorList>
            <person name="Zhu T."/>
            <person name="Keshari N."/>
            <person name="Lu X."/>
        </authorList>
    </citation>
    <scope>NUCLEOTIDE SEQUENCE</scope>
    <source>
        <strain evidence="2">NK1-12</strain>
    </source>
</reference>